<name>A0A1M7K4B4_9FLAO</name>
<keyword evidence="1" id="KW-0732">Signal</keyword>
<evidence type="ECO:0008006" key="4">
    <source>
        <dbReference type="Google" id="ProtNLM"/>
    </source>
</evidence>
<gene>
    <name evidence="2" type="ORF">SAMN05216269_105169</name>
</gene>
<protein>
    <recommendedName>
        <fullName evidence="4">DUF4251 domain-containing protein</fullName>
    </recommendedName>
</protein>
<dbReference type="AlphaFoldDB" id="A0A1M7K4B4"/>
<dbReference type="RefSeq" id="WP_073208180.1">
    <property type="nucleotide sequence ID" value="NZ_FRCL01000005.1"/>
</dbReference>
<feature type="chain" id="PRO_5013020285" description="DUF4251 domain-containing protein" evidence="1">
    <location>
        <begin position="22"/>
        <end position="173"/>
    </location>
</feature>
<accession>A0A1M7K4B4</accession>
<reference evidence="3" key="1">
    <citation type="submission" date="2016-11" db="EMBL/GenBank/DDBJ databases">
        <authorList>
            <person name="Varghese N."/>
            <person name="Submissions S."/>
        </authorList>
    </citation>
    <scope>NUCLEOTIDE SEQUENCE [LARGE SCALE GENOMIC DNA]</scope>
    <source>
        <strain evidence="3">CGMCC 1.2749</strain>
    </source>
</reference>
<proteinExistence type="predicted"/>
<evidence type="ECO:0000313" key="2">
    <source>
        <dbReference type="EMBL" id="SHM59657.1"/>
    </source>
</evidence>
<dbReference type="Pfam" id="PF14059">
    <property type="entry name" value="DUF4251"/>
    <property type="match status" value="1"/>
</dbReference>
<feature type="signal peptide" evidence="1">
    <location>
        <begin position="1"/>
        <end position="21"/>
    </location>
</feature>
<dbReference type="Proteomes" id="UP000184092">
    <property type="component" value="Unassembled WGS sequence"/>
</dbReference>
<organism evidence="2 3">
    <name type="scientific">Flavobacterium xinjiangense</name>
    <dbReference type="NCBI Taxonomy" id="178356"/>
    <lineage>
        <taxon>Bacteria</taxon>
        <taxon>Pseudomonadati</taxon>
        <taxon>Bacteroidota</taxon>
        <taxon>Flavobacteriia</taxon>
        <taxon>Flavobacteriales</taxon>
        <taxon>Flavobacteriaceae</taxon>
        <taxon>Flavobacterium</taxon>
    </lineage>
</organism>
<sequence>MKTKNIFLVLLLSLVVTMSFAQEKTRKQLREARNIEKQKQTEILVNSKEFVFVARNASPQGFSSVDLTTNPNYIKFQPDFIKSEMPFFGTAYSGVAYRSDGGLNFEGKPLEYTFKKEKKAYQIKAVVKGQNDVYTMFLSVFFDGSASLSINSNNRSIISYIGEIRPIEKKEIQ</sequence>
<evidence type="ECO:0000313" key="3">
    <source>
        <dbReference type="Proteomes" id="UP000184092"/>
    </source>
</evidence>
<dbReference type="InterPro" id="IPR025347">
    <property type="entry name" value="DUF4251"/>
</dbReference>
<dbReference type="STRING" id="178356.SAMN05216269_105169"/>
<dbReference type="OrthoDB" id="1097715at2"/>
<dbReference type="EMBL" id="FRCL01000005">
    <property type="protein sequence ID" value="SHM59657.1"/>
    <property type="molecule type" value="Genomic_DNA"/>
</dbReference>
<dbReference type="Gene3D" id="2.40.128.410">
    <property type="match status" value="1"/>
</dbReference>
<keyword evidence="3" id="KW-1185">Reference proteome</keyword>
<evidence type="ECO:0000256" key="1">
    <source>
        <dbReference type="SAM" id="SignalP"/>
    </source>
</evidence>